<evidence type="ECO:0000313" key="1">
    <source>
        <dbReference type="EMBL" id="CAF4145301.1"/>
    </source>
</evidence>
<sequence length="164" mass="19641">MTYLDADRWEELILKYLPQLEKFYSKYEIFFNIDDENSMYLGKSYQLASSFWIGRKLVSESEIDYEHITYLIELYGIYRLLFGKRWYEDDTQYNELSQSMRIALTTVALIYHLKIRNNRFNGTLIEILYLLRELDSLQISSMSLSQSEYLSIDEVEVDAISKKN</sequence>
<accession>A0A819XVH4</accession>
<name>A0A819XVH4_9BILA</name>
<proteinExistence type="predicted"/>
<evidence type="ECO:0000313" key="2">
    <source>
        <dbReference type="Proteomes" id="UP000663823"/>
    </source>
</evidence>
<dbReference type="Proteomes" id="UP000663823">
    <property type="component" value="Unassembled WGS sequence"/>
</dbReference>
<organism evidence="1 2">
    <name type="scientific">Rotaria sordida</name>
    <dbReference type="NCBI Taxonomy" id="392033"/>
    <lineage>
        <taxon>Eukaryota</taxon>
        <taxon>Metazoa</taxon>
        <taxon>Spiralia</taxon>
        <taxon>Gnathifera</taxon>
        <taxon>Rotifera</taxon>
        <taxon>Eurotatoria</taxon>
        <taxon>Bdelloidea</taxon>
        <taxon>Philodinida</taxon>
        <taxon>Philodinidae</taxon>
        <taxon>Rotaria</taxon>
    </lineage>
</organism>
<protein>
    <submittedName>
        <fullName evidence="1">Uncharacterized protein</fullName>
    </submittedName>
</protein>
<dbReference type="AlphaFoldDB" id="A0A819XVH4"/>
<dbReference type="EMBL" id="CAJOAX010014547">
    <property type="protein sequence ID" value="CAF4145301.1"/>
    <property type="molecule type" value="Genomic_DNA"/>
</dbReference>
<comment type="caution">
    <text evidence="1">The sequence shown here is derived from an EMBL/GenBank/DDBJ whole genome shotgun (WGS) entry which is preliminary data.</text>
</comment>
<gene>
    <name evidence="1" type="ORF">OTI717_LOCUS35951</name>
</gene>
<reference evidence="1" key="1">
    <citation type="submission" date="2021-02" db="EMBL/GenBank/DDBJ databases">
        <authorList>
            <person name="Nowell W R."/>
        </authorList>
    </citation>
    <scope>NUCLEOTIDE SEQUENCE</scope>
</reference>